<sequence length="124" mass="13923">MLPLFYPSVLITLLFFLSGIEKIYTFTKTTIDFSNKINIPISLSKLVIICVILLEIIAPIIIVGYTFTGLSSLLQLFKISLISLIVFTIVATIMYHNPFEGGKKYYESILHLSIIGGLLALYKM</sequence>
<accession>A0A6C0LFM3</accession>
<dbReference type="AlphaFoldDB" id="A0A6C0LFM3"/>
<feature type="transmembrane region" description="Helical" evidence="1">
    <location>
        <begin position="73"/>
        <end position="93"/>
    </location>
</feature>
<keyword evidence="1" id="KW-1133">Transmembrane helix</keyword>
<organism evidence="2">
    <name type="scientific">viral metagenome</name>
    <dbReference type="NCBI Taxonomy" id="1070528"/>
    <lineage>
        <taxon>unclassified sequences</taxon>
        <taxon>metagenomes</taxon>
        <taxon>organismal metagenomes</taxon>
    </lineage>
</organism>
<evidence type="ECO:0008006" key="3">
    <source>
        <dbReference type="Google" id="ProtNLM"/>
    </source>
</evidence>
<keyword evidence="1" id="KW-0472">Membrane</keyword>
<feature type="transmembrane region" description="Helical" evidence="1">
    <location>
        <begin position="6"/>
        <end position="25"/>
    </location>
</feature>
<name>A0A6C0LFM3_9ZZZZ</name>
<dbReference type="EMBL" id="MN740472">
    <property type="protein sequence ID" value="QHU28491.1"/>
    <property type="molecule type" value="Genomic_DNA"/>
</dbReference>
<feature type="transmembrane region" description="Helical" evidence="1">
    <location>
        <begin position="46"/>
        <end position="67"/>
    </location>
</feature>
<evidence type="ECO:0000256" key="1">
    <source>
        <dbReference type="SAM" id="Phobius"/>
    </source>
</evidence>
<proteinExistence type="predicted"/>
<keyword evidence="1" id="KW-0812">Transmembrane</keyword>
<reference evidence="2" key="1">
    <citation type="journal article" date="2020" name="Nature">
        <title>Giant virus diversity and host interactions through global metagenomics.</title>
        <authorList>
            <person name="Schulz F."/>
            <person name="Roux S."/>
            <person name="Paez-Espino D."/>
            <person name="Jungbluth S."/>
            <person name="Walsh D.A."/>
            <person name="Denef V.J."/>
            <person name="McMahon K.D."/>
            <person name="Konstantinidis K.T."/>
            <person name="Eloe-Fadrosh E.A."/>
            <person name="Kyrpides N.C."/>
            <person name="Woyke T."/>
        </authorList>
    </citation>
    <scope>NUCLEOTIDE SEQUENCE</scope>
    <source>
        <strain evidence="2">GVMAG-M-3300027770-73</strain>
    </source>
</reference>
<protein>
    <recommendedName>
        <fullName evidence="3">DoxX family protein</fullName>
    </recommendedName>
</protein>
<evidence type="ECO:0000313" key="2">
    <source>
        <dbReference type="EMBL" id="QHU28491.1"/>
    </source>
</evidence>